<dbReference type="OrthoDB" id="2011645at2759"/>
<dbReference type="PANTHER" id="PTHR33021:SF515">
    <property type="entry name" value="BASIC BLUE-LIKE PROTEIN"/>
    <property type="match status" value="1"/>
</dbReference>
<dbReference type="Pfam" id="PF02298">
    <property type="entry name" value="Cu_bind_like"/>
    <property type="match status" value="1"/>
</dbReference>
<dbReference type="Gene3D" id="2.60.40.420">
    <property type="entry name" value="Cupredoxins - blue copper proteins"/>
    <property type="match status" value="1"/>
</dbReference>
<feature type="domain" description="Phytocyanin" evidence="1">
    <location>
        <begin position="1"/>
        <end position="99"/>
    </location>
</feature>
<dbReference type="InterPro" id="IPR003245">
    <property type="entry name" value="Phytocyanin_dom"/>
</dbReference>
<evidence type="ECO:0000259" key="1">
    <source>
        <dbReference type="PROSITE" id="PS51485"/>
    </source>
</evidence>
<evidence type="ECO:0000313" key="2">
    <source>
        <dbReference type="EMBL" id="ESW31591.1"/>
    </source>
</evidence>
<evidence type="ECO:0000313" key="3">
    <source>
        <dbReference type="Proteomes" id="UP000000226"/>
    </source>
</evidence>
<dbReference type="PANTHER" id="PTHR33021">
    <property type="entry name" value="BLUE COPPER PROTEIN"/>
    <property type="match status" value="1"/>
</dbReference>
<dbReference type="GO" id="GO:0005886">
    <property type="term" value="C:plasma membrane"/>
    <property type="evidence" value="ECO:0007669"/>
    <property type="project" value="TreeGrafter"/>
</dbReference>
<dbReference type="AlphaFoldDB" id="V7CRN7"/>
<dbReference type="SUPFAM" id="SSF49503">
    <property type="entry name" value="Cupredoxins"/>
    <property type="match status" value="1"/>
</dbReference>
<dbReference type="EMBL" id="CM002289">
    <property type="protein sequence ID" value="ESW31591.1"/>
    <property type="molecule type" value="Genomic_DNA"/>
</dbReference>
<dbReference type="Proteomes" id="UP000000226">
    <property type="component" value="Chromosome 2"/>
</dbReference>
<keyword evidence="3" id="KW-1185">Reference proteome</keyword>
<reference evidence="3" key="1">
    <citation type="journal article" date="2014" name="Nat. Genet.">
        <title>A reference genome for common bean and genome-wide analysis of dual domestications.</title>
        <authorList>
            <person name="Schmutz J."/>
            <person name="McClean P.E."/>
            <person name="Mamidi S."/>
            <person name="Wu G.A."/>
            <person name="Cannon S.B."/>
            <person name="Grimwood J."/>
            <person name="Jenkins J."/>
            <person name="Shu S."/>
            <person name="Song Q."/>
            <person name="Chavarro C."/>
            <person name="Torres-Torres M."/>
            <person name="Geffroy V."/>
            <person name="Moghaddam S.M."/>
            <person name="Gao D."/>
            <person name="Abernathy B."/>
            <person name="Barry K."/>
            <person name="Blair M."/>
            <person name="Brick M.A."/>
            <person name="Chovatia M."/>
            <person name="Gepts P."/>
            <person name="Goodstein D.M."/>
            <person name="Gonzales M."/>
            <person name="Hellsten U."/>
            <person name="Hyten D.L."/>
            <person name="Jia G."/>
            <person name="Kelly J.D."/>
            <person name="Kudrna D."/>
            <person name="Lee R."/>
            <person name="Richard M.M."/>
            <person name="Miklas P.N."/>
            <person name="Osorno J.M."/>
            <person name="Rodrigues J."/>
            <person name="Thareau V."/>
            <person name="Urrea C.A."/>
            <person name="Wang M."/>
            <person name="Yu Y."/>
            <person name="Zhang M."/>
            <person name="Wing R.A."/>
            <person name="Cregan P.B."/>
            <person name="Rokhsar D.S."/>
            <person name="Jackson S.A."/>
        </authorList>
    </citation>
    <scope>NUCLEOTIDE SEQUENCE [LARGE SCALE GENOMIC DNA]</scope>
    <source>
        <strain evidence="3">cv. G19833</strain>
    </source>
</reference>
<accession>V7CRN7</accession>
<dbReference type="Gramene" id="ESW31591">
    <property type="protein sequence ID" value="ESW31591"/>
    <property type="gene ID" value="PHAVU_002G250700g"/>
</dbReference>
<protein>
    <recommendedName>
        <fullName evidence="1">Phytocyanin domain-containing protein</fullName>
    </recommendedName>
</protein>
<proteinExistence type="predicted"/>
<gene>
    <name evidence="2" type="ORF">PHAVU_002G250700g</name>
</gene>
<dbReference type="GO" id="GO:0009055">
    <property type="term" value="F:electron transfer activity"/>
    <property type="evidence" value="ECO:0007669"/>
    <property type="project" value="InterPro"/>
</dbReference>
<sequence>MLQPTQLEVLGVGPSTLLAGPMENALELATHLVLFKYSSGAHNVVAVNKVGYGSCKTPRGARVYQSGNDQIKLVKGQNYFICNYVGHCESGMKIAINAA</sequence>
<dbReference type="InterPro" id="IPR039391">
    <property type="entry name" value="Phytocyanin-like"/>
</dbReference>
<dbReference type="InterPro" id="IPR008972">
    <property type="entry name" value="Cupredoxin"/>
</dbReference>
<name>V7CRN7_PHAVU</name>
<organism evidence="2 3">
    <name type="scientific">Phaseolus vulgaris</name>
    <name type="common">Kidney bean</name>
    <name type="synonym">French bean</name>
    <dbReference type="NCBI Taxonomy" id="3885"/>
    <lineage>
        <taxon>Eukaryota</taxon>
        <taxon>Viridiplantae</taxon>
        <taxon>Streptophyta</taxon>
        <taxon>Embryophyta</taxon>
        <taxon>Tracheophyta</taxon>
        <taxon>Spermatophyta</taxon>
        <taxon>Magnoliopsida</taxon>
        <taxon>eudicotyledons</taxon>
        <taxon>Gunneridae</taxon>
        <taxon>Pentapetalae</taxon>
        <taxon>rosids</taxon>
        <taxon>fabids</taxon>
        <taxon>Fabales</taxon>
        <taxon>Fabaceae</taxon>
        <taxon>Papilionoideae</taxon>
        <taxon>50 kb inversion clade</taxon>
        <taxon>NPAAA clade</taxon>
        <taxon>indigoferoid/millettioid clade</taxon>
        <taxon>Phaseoleae</taxon>
        <taxon>Phaseolus</taxon>
    </lineage>
</organism>
<dbReference type="PROSITE" id="PS51485">
    <property type="entry name" value="PHYTOCYANIN"/>
    <property type="match status" value="1"/>
</dbReference>